<evidence type="ECO:0000313" key="2">
    <source>
        <dbReference type="Proteomes" id="UP001652627"/>
    </source>
</evidence>
<accession>A0ABM4G7W0</accession>
<reference evidence="3" key="1">
    <citation type="submission" date="2025-08" db="UniProtKB">
        <authorList>
            <consortium name="RefSeq"/>
        </authorList>
    </citation>
    <scope>IDENTIFICATION</scope>
    <source>
        <tissue evidence="3">Blood</tissue>
    </source>
</reference>
<dbReference type="PANTHER" id="PTHR16219">
    <property type="entry name" value="AUGMIN SUBUNIT 4 FAMILY MEMBER"/>
    <property type="match status" value="1"/>
</dbReference>
<keyword evidence="2" id="KW-1185">Reference proteome</keyword>
<dbReference type="Proteomes" id="UP001652627">
    <property type="component" value="Unplaced"/>
</dbReference>
<dbReference type="RefSeq" id="XP_067173277.1">
    <property type="nucleotide sequence ID" value="XM_067317176.1"/>
</dbReference>
<dbReference type="Pfam" id="PF14735">
    <property type="entry name" value="HAUS4"/>
    <property type="match status" value="1"/>
</dbReference>
<protein>
    <submittedName>
        <fullName evidence="3">HAUS augmin-like complex subunit 4</fullName>
    </submittedName>
</protein>
<name>A0ABM4G7W0_9AVES</name>
<evidence type="ECO:0000313" key="3">
    <source>
        <dbReference type="RefSeq" id="XP_067173277.1"/>
    </source>
</evidence>
<evidence type="ECO:0000256" key="1">
    <source>
        <dbReference type="SAM" id="MobiDB-lite"/>
    </source>
</evidence>
<proteinExistence type="predicted"/>
<dbReference type="PANTHER" id="PTHR16219:SF1">
    <property type="entry name" value="HAUS AUGMIN-LIKE COMPLEX SUBUNIT 4"/>
    <property type="match status" value="1"/>
</dbReference>
<dbReference type="GeneID" id="136996249"/>
<feature type="region of interest" description="Disordered" evidence="1">
    <location>
        <begin position="312"/>
        <end position="339"/>
    </location>
</feature>
<gene>
    <name evidence="3" type="primary">HAUS4</name>
</gene>
<dbReference type="InterPro" id="IPR029327">
    <property type="entry name" value="HAUS4"/>
</dbReference>
<organism evidence="2 3">
    <name type="scientific">Apteryx mantelli</name>
    <name type="common">North Island brown kiwi</name>
    <dbReference type="NCBI Taxonomy" id="2696672"/>
    <lineage>
        <taxon>Eukaryota</taxon>
        <taxon>Metazoa</taxon>
        <taxon>Chordata</taxon>
        <taxon>Craniata</taxon>
        <taxon>Vertebrata</taxon>
        <taxon>Euteleostomi</taxon>
        <taxon>Archelosauria</taxon>
        <taxon>Archosauria</taxon>
        <taxon>Dinosauria</taxon>
        <taxon>Saurischia</taxon>
        <taxon>Theropoda</taxon>
        <taxon>Coelurosauria</taxon>
        <taxon>Aves</taxon>
        <taxon>Palaeognathae</taxon>
        <taxon>Apterygiformes</taxon>
        <taxon>Apterygidae</taxon>
        <taxon>Apteryx</taxon>
    </lineage>
</organism>
<sequence length="339" mass="36313">MALDVGPLGAELPLPGGAPPGLGRLLWGLSDALGPGRGLRRRLEQAEAELRAQRGAWLRWDSVWRLLREAACDPPGDAFPAALERTLDLAELRRGPAPPPPPPAQDRAQLRARLLPELERRLRDEARELRGYHGGGAGSAPGGDVSGDVIADVTGDVSEALAGERQRLGAARARSRELAELLERQREAYPQALGRCAALLGLLGRARLPGAAEALSRRRAAYLEAKGAATLLKIRLEELTLLLDTYPPEKVEAHRLIRAALEGALGGRRRRRGAARAALGAFGALGPGFGALAQEYGRLRQRGRLRRWALRQLRPPGPGHAPGHAPGDDDNDGDHGDNL</sequence>